<proteinExistence type="predicted"/>
<dbReference type="AlphaFoldDB" id="A0A0C3BUB2"/>
<dbReference type="InParanoid" id="A0A0C3BUB2"/>
<keyword evidence="3" id="KW-1185">Reference proteome</keyword>
<keyword evidence="1" id="KW-0732">Signal</keyword>
<evidence type="ECO:0008006" key="4">
    <source>
        <dbReference type="Google" id="ProtNLM"/>
    </source>
</evidence>
<evidence type="ECO:0000313" key="2">
    <source>
        <dbReference type="EMBL" id="KIM80942.1"/>
    </source>
</evidence>
<protein>
    <recommendedName>
        <fullName evidence="4">Secreted protein</fullName>
    </recommendedName>
</protein>
<dbReference type="EMBL" id="KN833001">
    <property type="protein sequence ID" value="KIM80942.1"/>
    <property type="molecule type" value="Genomic_DNA"/>
</dbReference>
<organism evidence="2 3">
    <name type="scientific">Piloderma croceum (strain F 1598)</name>
    <dbReference type="NCBI Taxonomy" id="765440"/>
    <lineage>
        <taxon>Eukaryota</taxon>
        <taxon>Fungi</taxon>
        <taxon>Dikarya</taxon>
        <taxon>Basidiomycota</taxon>
        <taxon>Agaricomycotina</taxon>
        <taxon>Agaricomycetes</taxon>
        <taxon>Agaricomycetidae</taxon>
        <taxon>Atheliales</taxon>
        <taxon>Atheliaceae</taxon>
        <taxon>Piloderma</taxon>
    </lineage>
</organism>
<name>A0A0C3BUB2_PILCF</name>
<dbReference type="HOGENOM" id="CLU_2427842_0_0_1"/>
<evidence type="ECO:0000256" key="1">
    <source>
        <dbReference type="SAM" id="SignalP"/>
    </source>
</evidence>
<reference evidence="3" key="2">
    <citation type="submission" date="2015-01" db="EMBL/GenBank/DDBJ databases">
        <title>Evolutionary Origins and Diversification of the Mycorrhizal Mutualists.</title>
        <authorList>
            <consortium name="DOE Joint Genome Institute"/>
            <consortium name="Mycorrhizal Genomics Consortium"/>
            <person name="Kohler A."/>
            <person name="Kuo A."/>
            <person name="Nagy L.G."/>
            <person name="Floudas D."/>
            <person name="Copeland A."/>
            <person name="Barry K.W."/>
            <person name="Cichocki N."/>
            <person name="Veneault-Fourrey C."/>
            <person name="LaButti K."/>
            <person name="Lindquist E.A."/>
            <person name="Lipzen A."/>
            <person name="Lundell T."/>
            <person name="Morin E."/>
            <person name="Murat C."/>
            <person name="Riley R."/>
            <person name="Ohm R."/>
            <person name="Sun H."/>
            <person name="Tunlid A."/>
            <person name="Henrissat B."/>
            <person name="Grigoriev I.V."/>
            <person name="Hibbett D.S."/>
            <person name="Martin F."/>
        </authorList>
    </citation>
    <scope>NUCLEOTIDE SEQUENCE [LARGE SCALE GENOMIC DNA]</scope>
    <source>
        <strain evidence="3">F 1598</strain>
    </source>
</reference>
<reference evidence="2 3" key="1">
    <citation type="submission" date="2014-04" db="EMBL/GenBank/DDBJ databases">
        <authorList>
            <consortium name="DOE Joint Genome Institute"/>
            <person name="Kuo A."/>
            <person name="Tarkka M."/>
            <person name="Buscot F."/>
            <person name="Kohler A."/>
            <person name="Nagy L.G."/>
            <person name="Floudas D."/>
            <person name="Copeland A."/>
            <person name="Barry K.W."/>
            <person name="Cichocki N."/>
            <person name="Veneault-Fourrey C."/>
            <person name="LaButti K."/>
            <person name="Lindquist E.A."/>
            <person name="Lipzen A."/>
            <person name="Lundell T."/>
            <person name="Morin E."/>
            <person name="Murat C."/>
            <person name="Sun H."/>
            <person name="Tunlid A."/>
            <person name="Henrissat B."/>
            <person name="Grigoriev I.V."/>
            <person name="Hibbett D.S."/>
            <person name="Martin F."/>
            <person name="Nordberg H.P."/>
            <person name="Cantor M.N."/>
            <person name="Hua S.X."/>
        </authorList>
    </citation>
    <scope>NUCLEOTIDE SEQUENCE [LARGE SCALE GENOMIC DNA]</scope>
    <source>
        <strain evidence="2 3">F 1598</strain>
    </source>
</reference>
<sequence length="94" mass="10768">MGYLSLSCLLAKIECCWSEGTRMSWIFALTFSTVSEDLKGDCLAGQCLREDLHATMECRLLECCNQTEFDHPRAVLPVKMKHHWSEGMHSSWIL</sequence>
<feature type="chain" id="PRO_5002162186" description="Secreted protein" evidence="1">
    <location>
        <begin position="19"/>
        <end position="94"/>
    </location>
</feature>
<evidence type="ECO:0000313" key="3">
    <source>
        <dbReference type="Proteomes" id="UP000054166"/>
    </source>
</evidence>
<feature type="signal peptide" evidence="1">
    <location>
        <begin position="1"/>
        <end position="18"/>
    </location>
</feature>
<dbReference type="Proteomes" id="UP000054166">
    <property type="component" value="Unassembled WGS sequence"/>
</dbReference>
<gene>
    <name evidence="2" type="ORF">PILCRDRAFT_787994</name>
</gene>
<accession>A0A0C3BUB2</accession>